<dbReference type="Proteomes" id="UP001152562">
    <property type="component" value="Unassembled WGS sequence"/>
</dbReference>
<evidence type="ECO:0000259" key="4">
    <source>
        <dbReference type="PROSITE" id="PS51915"/>
    </source>
</evidence>
<dbReference type="PROSITE" id="PS00028">
    <property type="entry name" value="ZINC_FINGER_C2H2_1"/>
    <property type="match status" value="2"/>
</dbReference>
<dbReference type="PROSITE" id="PS51915">
    <property type="entry name" value="ZAD"/>
    <property type="match status" value="1"/>
</dbReference>
<sequence length="227" mass="26086">MDSFEKRCRLCAKQHEASIMIFGAETASMELQSKLNKYLLLEVDEDDKLPKIICTQCCKQLQEVCEFIDRTREAQETLLQGSMFHEQLKNIEITKKSQMPQITNVTFQGTKKQISTMVTTDVTPEFAEITYLHGADGENVTLTRNKGKAASSDPKEVNEKPFGCNLCRRKFLTEFALKNHAWLHSSPGTDQTFLCTICDKIFYVKNDFLAHFKEHKHSRYCPACKRT</sequence>
<dbReference type="SUPFAM" id="SSF57716">
    <property type="entry name" value="Glucocorticoid receptor-like (DNA-binding domain)"/>
    <property type="match status" value="1"/>
</dbReference>
<dbReference type="GO" id="GO:0008270">
    <property type="term" value="F:zinc ion binding"/>
    <property type="evidence" value="ECO:0007669"/>
    <property type="project" value="UniProtKB-UniRule"/>
</dbReference>
<evidence type="ECO:0000259" key="3">
    <source>
        <dbReference type="PROSITE" id="PS50157"/>
    </source>
</evidence>
<evidence type="ECO:0000256" key="1">
    <source>
        <dbReference type="PROSITE-ProRule" id="PRU00042"/>
    </source>
</evidence>
<dbReference type="SMART" id="SM00868">
    <property type="entry name" value="zf-AD"/>
    <property type="match status" value="1"/>
</dbReference>
<dbReference type="AlphaFoldDB" id="A0A9P0TMD9"/>
<evidence type="ECO:0000313" key="5">
    <source>
        <dbReference type="EMBL" id="CAH4031230.1"/>
    </source>
</evidence>
<feature type="binding site" evidence="2">
    <location>
        <position position="54"/>
    </location>
    <ligand>
        <name>Zn(2+)</name>
        <dbReference type="ChEBI" id="CHEBI:29105"/>
    </ligand>
</feature>
<protein>
    <recommendedName>
        <fullName evidence="7">ZAD domain-containing protein</fullName>
    </recommendedName>
</protein>
<feature type="binding site" evidence="2">
    <location>
        <position position="11"/>
    </location>
    <ligand>
        <name>Zn(2+)</name>
        <dbReference type="ChEBI" id="CHEBI:29105"/>
    </ligand>
</feature>
<dbReference type="InterPro" id="IPR013087">
    <property type="entry name" value="Znf_C2H2_type"/>
</dbReference>
<dbReference type="Pfam" id="PF07776">
    <property type="entry name" value="zf-AD"/>
    <property type="match status" value="1"/>
</dbReference>
<proteinExistence type="predicted"/>
<dbReference type="SUPFAM" id="SSF57667">
    <property type="entry name" value="beta-beta-alpha zinc fingers"/>
    <property type="match status" value="1"/>
</dbReference>
<feature type="domain" description="C2H2-type" evidence="3">
    <location>
        <begin position="162"/>
        <end position="189"/>
    </location>
</feature>
<keyword evidence="2" id="KW-0862">Zinc</keyword>
<organism evidence="5 6">
    <name type="scientific">Pieris brassicae</name>
    <name type="common">White butterfly</name>
    <name type="synonym">Large white butterfly</name>
    <dbReference type="NCBI Taxonomy" id="7116"/>
    <lineage>
        <taxon>Eukaryota</taxon>
        <taxon>Metazoa</taxon>
        <taxon>Ecdysozoa</taxon>
        <taxon>Arthropoda</taxon>
        <taxon>Hexapoda</taxon>
        <taxon>Insecta</taxon>
        <taxon>Pterygota</taxon>
        <taxon>Neoptera</taxon>
        <taxon>Endopterygota</taxon>
        <taxon>Lepidoptera</taxon>
        <taxon>Glossata</taxon>
        <taxon>Ditrysia</taxon>
        <taxon>Papilionoidea</taxon>
        <taxon>Pieridae</taxon>
        <taxon>Pierinae</taxon>
        <taxon>Pieris</taxon>
    </lineage>
</organism>
<evidence type="ECO:0000313" key="6">
    <source>
        <dbReference type="Proteomes" id="UP001152562"/>
    </source>
</evidence>
<evidence type="ECO:0008006" key="7">
    <source>
        <dbReference type="Google" id="ProtNLM"/>
    </source>
</evidence>
<feature type="binding site" evidence="2">
    <location>
        <position position="8"/>
    </location>
    <ligand>
        <name>Zn(2+)</name>
        <dbReference type="ChEBI" id="CHEBI:29105"/>
    </ligand>
</feature>
<keyword evidence="1" id="KW-0863">Zinc-finger</keyword>
<reference evidence="5" key="1">
    <citation type="submission" date="2022-05" db="EMBL/GenBank/DDBJ databases">
        <authorList>
            <person name="Okamura Y."/>
        </authorList>
    </citation>
    <scope>NUCLEOTIDE SEQUENCE</scope>
</reference>
<feature type="domain" description="C2H2-type" evidence="3">
    <location>
        <begin position="193"/>
        <end position="222"/>
    </location>
</feature>
<accession>A0A9P0TMD9</accession>
<dbReference type="SMART" id="SM00355">
    <property type="entry name" value="ZnF_C2H2"/>
    <property type="match status" value="2"/>
</dbReference>
<comment type="caution">
    <text evidence="5">The sequence shown here is derived from an EMBL/GenBank/DDBJ whole genome shotgun (WGS) entry which is preliminary data.</text>
</comment>
<dbReference type="InterPro" id="IPR036236">
    <property type="entry name" value="Znf_C2H2_sf"/>
</dbReference>
<name>A0A9P0TMD9_PIEBR</name>
<dbReference type="PANTHER" id="PTHR39942">
    <property type="entry name" value="BCDNA.LD26519-RELATED"/>
    <property type="match status" value="1"/>
</dbReference>
<dbReference type="Gene3D" id="3.30.160.60">
    <property type="entry name" value="Classic Zinc Finger"/>
    <property type="match status" value="1"/>
</dbReference>
<dbReference type="EMBL" id="CALOZG010000013">
    <property type="protein sequence ID" value="CAH4031230.1"/>
    <property type="molecule type" value="Genomic_DNA"/>
</dbReference>
<dbReference type="PROSITE" id="PS50157">
    <property type="entry name" value="ZINC_FINGER_C2H2_2"/>
    <property type="match status" value="2"/>
</dbReference>
<feature type="binding site" evidence="2">
    <location>
        <position position="57"/>
    </location>
    <ligand>
        <name>Zn(2+)</name>
        <dbReference type="ChEBI" id="CHEBI:29105"/>
    </ligand>
</feature>
<dbReference type="GO" id="GO:0005634">
    <property type="term" value="C:nucleus"/>
    <property type="evidence" value="ECO:0007669"/>
    <property type="project" value="InterPro"/>
</dbReference>
<feature type="domain" description="ZAD" evidence="4">
    <location>
        <begin position="6"/>
        <end position="81"/>
    </location>
</feature>
<evidence type="ECO:0000256" key="2">
    <source>
        <dbReference type="PROSITE-ProRule" id="PRU01263"/>
    </source>
</evidence>
<dbReference type="Gene3D" id="3.40.1800.20">
    <property type="match status" value="1"/>
</dbReference>
<keyword evidence="6" id="KW-1185">Reference proteome</keyword>
<dbReference type="InterPro" id="IPR012934">
    <property type="entry name" value="Znf_AD"/>
</dbReference>
<dbReference type="PANTHER" id="PTHR39942:SF1">
    <property type="entry name" value="BCDNA.LD26519-RELATED"/>
    <property type="match status" value="1"/>
</dbReference>
<keyword evidence="2" id="KW-0479">Metal-binding</keyword>
<gene>
    <name evidence="5" type="ORF">PIBRA_LOCUS7779</name>
</gene>